<evidence type="ECO:0000313" key="2">
    <source>
        <dbReference type="Proteomes" id="UP000316733"/>
    </source>
</evidence>
<organism evidence="1 2">
    <name type="scientific">Pseudomonas phage vB_PaeM_PA5oct</name>
    <dbReference type="NCBI Taxonomy" id="2163605"/>
    <lineage>
        <taxon>Viruses</taxon>
        <taxon>Duplodnaviria</taxon>
        <taxon>Heunggongvirae</taxon>
        <taxon>Uroviricota</taxon>
        <taxon>Caudoviricetes</taxon>
        <taxon>Arenbergviridae</taxon>
        <taxon>Wroclawvirus</taxon>
        <taxon>Wroclawvirus PA5oct</taxon>
    </lineage>
</organism>
<dbReference type="EMBL" id="MK797984">
    <property type="protein sequence ID" value="QCG75973.1"/>
    <property type="molecule type" value="Genomic_DNA"/>
</dbReference>
<sequence length="95" mass="10959">MEDDLKNIVSKTILSNKIKIVSLRTVVKTQYKRVDFHYKIECENSSTKRNLVFARICKPLEHTLGSKLVYVDIVPIKFKKDEMPSTILSVSVMTN</sequence>
<name>A0A4Y5JX46_9CAUD</name>
<gene>
    <name evidence="1" type="ORF">EST35_0091</name>
</gene>
<reference evidence="2" key="1">
    <citation type="journal article" date="2020" name="bioRxiv">
        <title>Integrative omics analysis of Pseudomonas aeruginosa virus PA5oct highlights the molecular complexity of jumbo phages.</title>
        <authorList>
            <person name="Lood C."/>
            <person name="Danis-Wlodarczyk K."/>
            <person name="Blasdel B.G."/>
            <person name="Jang H.B."/>
            <person name="Vandenheuvel D."/>
            <person name="Briers Y."/>
            <person name="Noben J.-P."/>
            <person name="van Noort V."/>
            <person name="Drulis-Kawa Z."/>
            <person name="Lavigne R."/>
        </authorList>
    </citation>
    <scope>NUCLEOTIDE SEQUENCE [LARGE SCALE GENOMIC DNA]</scope>
</reference>
<keyword evidence="2" id="KW-1185">Reference proteome</keyword>
<accession>A0A4Y5JX46</accession>
<protein>
    <submittedName>
        <fullName evidence="1">Uncharacterized protein</fullName>
    </submittedName>
</protein>
<dbReference type="Proteomes" id="UP000316733">
    <property type="component" value="Segment"/>
</dbReference>
<evidence type="ECO:0000313" key="1">
    <source>
        <dbReference type="EMBL" id="QCG75973.1"/>
    </source>
</evidence>
<proteinExistence type="predicted"/>